<keyword evidence="2" id="KW-1185">Reference proteome</keyword>
<gene>
    <name evidence="1" type="ORF">MSG28_007027</name>
</gene>
<proteinExistence type="predicted"/>
<comment type="caution">
    <text evidence="1">The sequence shown here is derived from an EMBL/GenBank/DDBJ whole genome shotgun (WGS) entry which is preliminary data.</text>
</comment>
<dbReference type="Proteomes" id="UP001064048">
    <property type="component" value="Chromosome 11"/>
</dbReference>
<accession>A0ACC0JM83</accession>
<evidence type="ECO:0000313" key="1">
    <source>
        <dbReference type="EMBL" id="KAI8425204.1"/>
    </source>
</evidence>
<protein>
    <submittedName>
        <fullName evidence="1">Uncharacterized protein</fullName>
    </submittedName>
</protein>
<organism evidence="1 2">
    <name type="scientific">Choristoneura fumiferana</name>
    <name type="common">Spruce budworm moth</name>
    <name type="synonym">Archips fumiferana</name>
    <dbReference type="NCBI Taxonomy" id="7141"/>
    <lineage>
        <taxon>Eukaryota</taxon>
        <taxon>Metazoa</taxon>
        <taxon>Ecdysozoa</taxon>
        <taxon>Arthropoda</taxon>
        <taxon>Hexapoda</taxon>
        <taxon>Insecta</taxon>
        <taxon>Pterygota</taxon>
        <taxon>Neoptera</taxon>
        <taxon>Endopterygota</taxon>
        <taxon>Lepidoptera</taxon>
        <taxon>Glossata</taxon>
        <taxon>Ditrysia</taxon>
        <taxon>Tortricoidea</taxon>
        <taxon>Tortricidae</taxon>
        <taxon>Tortricinae</taxon>
        <taxon>Choristoneura</taxon>
    </lineage>
</organism>
<name>A0ACC0JM83_CHOFU</name>
<dbReference type="EMBL" id="CM046111">
    <property type="protein sequence ID" value="KAI8425204.1"/>
    <property type="molecule type" value="Genomic_DNA"/>
</dbReference>
<evidence type="ECO:0000313" key="2">
    <source>
        <dbReference type="Proteomes" id="UP001064048"/>
    </source>
</evidence>
<reference evidence="1 2" key="1">
    <citation type="journal article" date="2022" name="Genome Biol. Evol.">
        <title>The Spruce Budworm Genome: Reconstructing the Evolutionary History of Antifreeze Proteins.</title>
        <authorList>
            <person name="Beliveau C."/>
            <person name="Gagne P."/>
            <person name="Picq S."/>
            <person name="Vernygora O."/>
            <person name="Keeling C.I."/>
            <person name="Pinkney K."/>
            <person name="Doucet D."/>
            <person name="Wen F."/>
            <person name="Johnston J.S."/>
            <person name="Maaroufi H."/>
            <person name="Boyle B."/>
            <person name="Laroche J."/>
            <person name="Dewar K."/>
            <person name="Juretic N."/>
            <person name="Blackburn G."/>
            <person name="Nisole A."/>
            <person name="Brunet B."/>
            <person name="Brandao M."/>
            <person name="Lumley L."/>
            <person name="Duan J."/>
            <person name="Quan G."/>
            <person name="Lucarotti C.J."/>
            <person name="Roe A.D."/>
            <person name="Sperling F.A.H."/>
            <person name="Levesque R.C."/>
            <person name="Cusson M."/>
        </authorList>
    </citation>
    <scope>NUCLEOTIDE SEQUENCE [LARGE SCALE GENOMIC DNA]</scope>
    <source>
        <strain evidence="1">Glfc:IPQL:Cfum</strain>
    </source>
</reference>
<sequence length="122" mass="13796">MGDKEDTADTRIEFMQDYLLKSLKLKAEKWNKFITGDERHVLYRYFDIPKFDIIVFRVNTAGLLTCATQFPPISRGKMCVTVGEISGNVIQDLSVMADEVIGPLLCNPGNQKGWPKIVTNLN</sequence>